<reference evidence="2 3" key="1">
    <citation type="submission" date="2024-06" db="EMBL/GenBank/DDBJ databases">
        <title>Sorghum-associated microbial communities from plants grown in Nebraska, USA.</title>
        <authorList>
            <person name="Schachtman D."/>
        </authorList>
    </citation>
    <scope>NUCLEOTIDE SEQUENCE [LARGE SCALE GENOMIC DNA]</scope>
    <source>
        <strain evidence="2 3">2709</strain>
    </source>
</reference>
<dbReference type="PANTHER" id="PTHR30203">
    <property type="entry name" value="OUTER MEMBRANE CATION EFFLUX PROTEIN"/>
    <property type="match status" value="1"/>
</dbReference>
<dbReference type="InterPro" id="IPR010131">
    <property type="entry name" value="MdtP/NodT-like"/>
</dbReference>
<dbReference type="InterPro" id="IPR003423">
    <property type="entry name" value="OMP_efflux"/>
</dbReference>
<protein>
    <submittedName>
        <fullName evidence="2">Cobalt-zinc-cadmium efflux system outer membrane protein</fullName>
    </submittedName>
</protein>
<evidence type="ECO:0000313" key="2">
    <source>
        <dbReference type="EMBL" id="MET4575125.1"/>
    </source>
</evidence>
<accession>A0ABV2Q267</accession>
<organism evidence="2 3">
    <name type="scientific">Ottowia thiooxydans</name>
    <dbReference type="NCBI Taxonomy" id="219182"/>
    <lineage>
        <taxon>Bacteria</taxon>
        <taxon>Pseudomonadati</taxon>
        <taxon>Pseudomonadota</taxon>
        <taxon>Betaproteobacteria</taxon>
        <taxon>Burkholderiales</taxon>
        <taxon>Comamonadaceae</taxon>
        <taxon>Ottowia</taxon>
    </lineage>
</organism>
<dbReference type="Gene3D" id="1.20.1600.10">
    <property type="entry name" value="Outer membrane efflux proteins (OEP)"/>
    <property type="match status" value="1"/>
</dbReference>
<comment type="similarity">
    <text evidence="1">Belongs to the outer membrane factor (OMF) (TC 1.B.17) family.</text>
</comment>
<gene>
    <name evidence="2" type="ORF">ABIE13_000222</name>
</gene>
<dbReference type="Proteomes" id="UP001549320">
    <property type="component" value="Unassembled WGS sequence"/>
</dbReference>
<name>A0ABV2Q267_9BURK</name>
<dbReference type="SUPFAM" id="SSF56954">
    <property type="entry name" value="Outer membrane efflux proteins (OEP)"/>
    <property type="match status" value="1"/>
</dbReference>
<dbReference type="EMBL" id="JBEPSH010000001">
    <property type="protein sequence ID" value="MET4575125.1"/>
    <property type="molecule type" value="Genomic_DNA"/>
</dbReference>
<proteinExistence type="inferred from homology"/>
<keyword evidence="3" id="KW-1185">Reference proteome</keyword>
<dbReference type="Pfam" id="PF02321">
    <property type="entry name" value="OEP"/>
    <property type="match status" value="2"/>
</dbReference>
<sequence length="455" mass="49591">MIETPTPIARKTQSEHSRLARANQLLGVCAAVVVAWGLSAPTSFAQSAQSPQSPQAPATLQTTSLMADLSPAPQHPVTLEEYLRLVVRNQPTLAAEQMQIGLARADSRTARAFPNPSVSVSSKPGEREWSVQQPLPIFGQRSARIENARRGEVSAAEHARAAVATTLDDAAQSFNDLLIAQRRLVIWQEASEELNKAGRIVRGQIEAGARSRYDGARLSLQQARMAMEVAKADAGMQEAASRVAAQAALPGWIPRVEGSLHSGDLPQANAFDKLWETARLQLAPLRAAQADLDQARHKVELARREALPTPSIGVTRVTNRFDGSYTQLGVSVEIPLFDRQRGAVDRASVEAEQASLRRDAAVLAAQSELRTALQQLILRHANVTTYEREGLAQIAPLRQMAQDAYQLGRGGILDLIDALESITEHRVEYLDLVKDLLDAEWKLRVASGNLPDIRP</sequence>
<comment type="caution">
    <text evidence="2">The sequence shown here is derived from an EMBL/GenBank/DDBJ whole genome shotgun (WGS) entry which is preliminary data.</text>
</comment>
<evidence type="ECO:0000313" key="3">
    <source>
        <dbReference type="Proteomes" id="UP001549320"/>
    </source>
</evidence>
<evidence type="ECO:0000256" key="1">
    <source>
        <dbReference type="ARBA" id="ARBA00007613"/>
    </source>
</evidence>
<dbReference type="PANTHER" id="PTHR30203:SF24">
    <property type="entry name" value="BLR4935 PROTEIN"/>
    <property type="match status" value="1"/>
</dbReference>